<dbReference type="AlphaFoldDB" id="A0A2T4GFK4"/>
<evidence type="ECO:0000313" key="1">
    <source>
        <dbReference type="EMBL" id="PTD02311.1"/>
    </source>
</evidence>
<dbReference type="Proteomes" id="UP000241587">
    <property type="component" value="Unassembled WGS sequence"/>
</dbReference>
<reference evidence="1 3" key="1">
    <citation type="submission" date="2018-02" db="EMBL/GenBank/DDBJ databases">
        <title>Fusarium culmorum secondary metabolites in fungal-bacterial-plant interactions.</title>
        <authorList>
            <person name="Schmidt R."/>
        </authorList>
    </citation>
    <scope>NUCLEOTIDE SEQUENCE [LARGE SCALE GENOMIC DNA]</scope>
    <source>
        <strain evidence="1 3">PV</strain>
    </source>
</reference>
<dbReference type="Proteomes" id="UP000663297">
    <property type="component" value="Chromosome 3"/>
</dbReference>
<dbReference type="OrthoDB" id="47007at2759"/>
<sequence length="115" mass="13094">MSMYSQLVNDHHVKNYKRFRFDFQCPCVFYPFYTAISWGLSTWRIQKVAKAECGSQFGTGGDADAWRLSCMGRYDSSDMIRVGKRFIDNGVERVMTESEGITKVVKLGGNLSLLS</sequence>
<protein>
    <submittedName>
        <fullName evidence="1">Uncharacterized protein</fullName>
    </submittedName>
</protein>
<dbReference type="EMBL" id="CP064749">
    <property type="protein sequence ID" value="QPC63252.1"/>
    <property type="molecule type" value="Genomic_DNA"/>
</dbReference>
<evidence type="ECO:0000313" key="3">
    <source>
        <dbReference type="Proteomes" id="UP000241587"/>
    </source>
</evidence>
<accession>A0A2T4GFK4</accession>
<proteinExistence type="predicted"/>
<dbReference type="EMBL" id="PVEM01000022">
    <property type="protein sequence ID" value="PTD02311.1"/>
    <property type="molecule type" value="Genomic_DNA"/>
</dbReference>
<organism evidence="1 3">
    <name type="scientific">Fusarium culmorum</name>
    <dbReference type="NCBI Taxonomy" id="5516"/>
    <lineage>
        <taxon>Eukaryota</taxon>
        <taxon>Fungi</taxon>
        <taxon>Dikarya</taxon>
        <taxon>Ascomycota</taxon>
        <taxon>Pezizomycotina</taxon>
        <taxon>Sordariomycetes</taxon>
        <taxon>Hypocreomycetidae</taxon>
        <taxon>Hypocreales</taxon>
        <taxon>Nectriaceae</taxon>
        <taxon>Fusarium</taxon>
    </lineage>
</organism>
<name>A0A2T4GFK4_FUSCU</name>
<reference evidence="2" key="2">
    <citation type="submission" date="2020-11" db="EMBL/GenBank/DDBJ databases">
        <title>The chromosome-scale genome resource for two endophytic Fusarium species: F. culmorum and F. pseudograminearum.</title>
        <authorList>
            <person name="Yuan Z."/>
        </authorList>
    </citation>
    <scope>NUCLEOTIDE SEQUENCE</scope>
    <source>
        <strain evidence="2">Class2-1B</strain>
    </source>
</reference>
<evidence type="ECO:0000313" key="2">
    <source>
        <dbReference type="EMBL" id="QPC63252.1"/>
    </source>
</evidence>
<gene>
    <name evidence="1" type="ORF">FCULG_00011997</name>
    <name evidence="2" type="ORF">HYE67_005483</name>
</gene>
<keyword evidence="3" id="KW-1185">Reference proteome</keyword>